<evidence type="ECO:0000256" key="1">
    <source>
        <dbReference type="SAM" id="SignalP"/>
    </source>
</evidence>
<protein>
    <recommendedName>
        <fullName evidence="4">Colicin import membrane protein</fullName>
    </recommendedName>
</protein>
<evidence type="ECO:0000313" key="2">
    <source>
        <dbReference type="EMBL" id="SHE37188.1"/>
    </source>
</evidence>
<sequence length="112" mass="11937">MKKIIGIALVAILGLNAPAFAQNKVDKAGKAVKKGASKAWHGTKKGAKAVGNKTAQVASKGKARVTDKKSDVWIGPEGQTIYVSGDNRYYWVNGKGKHIYVSEAALKARNKD</sequence>
<name>A0A1M4SY83_9BACT</name>
<dbReference type="OrthoDB" id="674866at2"/>
<organism evidence="2 3">
    <name type="scientific">Flavisolibacter ginsengisoli DSM 18119</name>
    <dbReference type="NCBI Taxonomy" id="1121884"/>
    <lineage>
        <taxon>Bacteria</taxon>
        <taxon>Pseudomonadati</taxon>
        <taxon>Bacteroidota</taxon>
        <taxon>Chitinophagia</taxon>
        <taxon>Chitinophagales</taxon>
        <taxon>Chitinophagaceae</taxon>
        <taxon>Flavisolibacter</taxon>
    </lineage>
</organism>
<dbReference type="EMBL" id="FQUU01000001">
    <property type="protein sequence ID" value="SHE37188.1"/>
    <property type="molecule type" value="Genomic_DNA"/>
</dbReference>
<feature type="signal peptide" evidence="1">
    <location>
        <begin position="1"/>
        <end position="21"/>
    </location>
</feature>
<gene>
    <name evidence="2" type="ORF">SAMN02745131_00275</name>
</gene>
<dbReference type="Proteomes" id="UP000184048">
    <property type="component" value="Unassembled WGS sequence"/>
</dbReference>
<dbReference type="AlphaFoldDB" id="A0A1M4SY83"/>
<accession>A0A1M4SY83</accession>
<proteinExistence type="predicted"/>
<keyword evidence="3" id="KW-1185">Reference proteome</keyword>
<keyword evidence="1" id="KW-0732">Signal</keyword>
<dbReference type="RefSeq" id="WP_072833430.1">
    <property type="nucleotide sequence ID" value="NZ_FQUU01000001.1"/>
</dbReference>
<feature type="chain" id="PRO_5012883449" description="Colicin import membrane protein" evidence="1">
    <location>
        <begin position="22"/>
        <end position="112"/>
    </location>
</feature>
<evidence type="ECO:0000313" key="3">
    <source>
        <dbReference type="Proteomes" id="UP000184048"/>
    </source>
</evidence>
<reference evidence="2 3" key="1">
    <citation type="submission" date="2016-11" db="EMBL/GenBank/DDBJ databases">
        <authorList>
            <person name="Jaros S."/>
            <person name="Januszkiewicz K."/>
            <person name="Wedrychowicz H."/>
        </authorList>
    </citation>
    <scope>NUCLEOTIDE SEQUENCE [LARGE SCALE GENOMIC DNA]</scope>
    <source>
        <strain evidence="2 3">DSM 18119</strain>
    </source>
</reference>
<evidence type="ECO:0008006" key="4">
    <source>
        <dbReference type="Google" id="ProtNLM"/>
    </source>
</evidence>